<proteinExistence type="predicted"/>
<reference evidence="1 2" key="1">
    <citation type="submission" date="2014-06" db="EMBL/GenBank/DDBJ databases">
        <authorList>
            <person name="Swart Estienne"/>
        </authorList>
    </citation>
    <scope>NUCLEOTIDE SEQUENCE [LARGE SCALE GENOMIC DNA]</scope>
    <source>
        <strain evidence="1 2">130c</strain>
    </source>
</reference>
<organism evidence="1 2">
    <name type="scientific">Stylonychia lemnae</name>
    <name type="common">Ciliate</name>
    <dbReference type="NCBI Taxonomy" id="5949"/>
    <lineage>
        <taxon>Eukaryota</taxon>
        <taxon>Sar</taxon>
        <taxon>Alveolata</taxon>
        <taxon>Ciliophora</taxon>
        <taxon>Intramacronucleata</taxon>
        <taxon>Spirotrichea</taxon>
        <taxon>Stichotrichia</taxon>
        <taxon>Sporadotrichida</taxon>
        <taxon>Oxytrichidae</taxon>
        <taxon>Stylonychinae</taxon>
        <taxon>Stylonychia</taxon>
    </lineage>
</organism>
<protein>
    <submittedName>
        <fullName evidence="1">Uncharacterized protein</fullName>
    </submittedName>
</protein>
<dbReference type="InParanoid" id="A0A078AL98"/>
<evidence type="ECO:0000313" key="1">
    <source>
        <dbReference type="EMBL" id="CDW82651.1"/>
    </source>
</evidence>
<name>A0A078AL98_STYLE</name>
<dbReference type="EMBL" id="CCKQ01011108">
    <property type="protein sequence ID" value="CDW82651.1"/>
    <property type="molecule type" value="Genomic_DNA"/>
</dbReference>
<accession>A0A078AL98</accession>
<evidence type="ECO:0000313" key="2">
    <source>
        <dbReference type="Proteomes" id="UP000039865"/>
    </source>
</evidence>
<keyword evidence="2" id="KW-1185">Reference proteome</keyword>
<sequence length="60" mass="7441">MLHILQRALPIEQEYKFQSYLEQRIEYYQQHKKEMDEENMYIIIEPAQTKTFDKMNSLSQ</sequence>
<dbReference type="Proteomes" id="UP000039865">
    <property type="component" value="Unassembled WGS sequence"/>
</dbReference>
<gene>
    <name evidence="1" type="primary">Contig2841.g3049</name>
    <name evidence="1" type="ORF">STYLEM_11684</name>
</gene>
<dbReference type="AlphaFoldDB" id="A0A078AL98"/>